<dbReference type="AlphaFoldDB" id="M5UAN7"/>
<keyword evidence="3" id="KW-1185">Reference proteome</keyword>
<keyword evidence="1" id="KW-0812">Transmembrane</keyword>
<dbReference type="PATRIC" id="fig|1263870.3.peg.30"/>
<keyword evidence="1" id="KW-0472">Membrane</keyword>
<comment type="caution">
    <text evidence="2">The sequence shown here is derived from an EMBL/GenBank/DDBJ whole genome shotgun (WGS) entry which is preliminary data.</text>
</comment>
<dbReference type="Proteomes" id="UP000011885">
    <property type="component" value="Unassembled WGS sequence"/>
</dbReference>
<protein>
    <submittedName>
        <fullName evidence="2">Putative membrane protein</fullName>
    </submittedName>
</protein>
<keyword evidence="1" id="KW-1133">Transmembrane helix</keyword>
<proteinExistence type="predicted"/>
<sequence>MLQLIAEQPMITALMLAVLAAALLFGWLQTGRKQLAIIGLVCLLLIPVAWFVSDWWVTDREQIARLIHETADAIEANDHEKALAVIGDPSTRQQAAAELPQWIFTQADVGSIRRIRVIENTAPEQADVDMIVKVEVSSKRGGLQNIRVPRRLLLTFEKRSTNRNKTSGGWVVVSYQHLPVVGGPDGFSTSAGPLGGKGLNQ</sequence>
<name>M5UAN7_9BACT</name>
<evidence type="ECO:0000256" key="1">
    <source>
        <dbReference type="SAM" id="Phobius"/>
    </source>
</evidence>
<gene>
    <name evidence="2" type="ORF">RSSM_00024</name>
</gene>
<reference evidence="2 3" key="1">
    <citation type="journal article" date="2013" name="Mar. Genomics">
        <title>Expression of sulfatases in Rhodopirellula baltica and the diversity of sulfatases in the genus Rhodopirellula.</title>
        <authorList>
            <person name="Wegner C.E."/>
            <person name="Richter-Heitmann T."/>
            <person name="Klindworth A."/>
            <person name="Klockow C."/>
            <person name="Richter M."/>
            <person name="Achstetter T."/>
            <person name="Glockner F.O."/>
            <person name="Harder J."/>
        </authorList>
    </citation>
    <scope>NUCLEOTIDE SEQUENCE [LARGE SCALE GENOMIC DNA]</scope>
    <source>
        <strain evidence="2 3">SM41</strain>
    </source>
</reference>
<dbReference type="EMBL" id="ANOH01000003">
    <property type="protein sequence ID" value="EMI58497.1"/>
    <property type="molecule type" value="Genomic_DNA"/>
</dbReference>
<dbReference type="RefSeq" id="WP_008673037.1">
    <property type="nucleotide sequence ID" value="NZ_ANOH01000003.1"/>
</dbReference>
<organism evidence="2 3">
    <name type="scientific">Rhodopirellula sallentina SM41</name>
    <dbReference type="NCBI Taxonomy" id="1263870"/>
    <lineage>
        <taxon>Bacteria</taxon>
        <taxon>Pseudomonadati</taxon>
        <taxon>Planctomycetota</taxon>
        <taxon>Planctomycetia</taxon>
        <taxon>Pirellulales</taxon>
        <taxon>Pirellulaceae</taxon>
        <taxon>Rhodopirellula</taxon>
    </lineage>
</organism>
<dbReference type="OrthoDB" id="281279at2"/>
<evidence type="ECO:0000313" key="2">
    <source>
        <dbReference type="EMBL" id="EMI58497.1"/>
    </source>
</evidence>
<feature type="transmembrane region" description="Helical" evidence="1">
    <location>
        <begin position="12"/>
        <end position="29"/>
    </location>
</feature>
<feature type="transmembrane region" description="Helical" evidence="1">
    <location>
        <begin position="35"/>
        <end position="57"/>
    </location>
</feature>
<evidence type="ECO:0000313" key="3">
    <source>
        <dbReference type="Proteomes" id="UP000011885"/>
    </source>
</evidence>
<accession>M5UAN7</accession>